<dbReference type="Pfam" id="PF13359">
    <property type="entry name" value="DDE_Tnp_4"/>
    <property type="match status" value="1"/>
</dbReference>
<dbReference type="GO" id="GO:0046872">
    <property type="term" value="F:metal ion binding"/>
    <property type="evidence" value="ECO:0007669"/>
    <property type="project" value="UniProtKB-KW"/>
</dbReference>
<comment type="cofactor">
    <cofactor evidence="1">
        <name>a divalent metal cation</name>
        <dbReference type="ChEBI" id="CHEBI:60240"/>
    </cofactor>
</comment>
<evidence type="ECO:0000256" key="1">
    <source>
        <dbReference type="ARBA" id="ARBA00001968"/>
    </source>
</evidence>
<dbReference type="OrthoDB" id="122770at2759"/>
<reference evidence="5" key="1">
    <citation type="submission" date="2017-03" db="EMBL/GenBank/DDBJ databases">
        <title>Phytopthora megakarya and P. palmivora, two closely related causual agents of cacao black pod achieved similar genome size and gene model numbers by different mechanisms.</title>
        <authorList>
            <person name="Ali S."/>
            <person name="Shao J."/>
            <person name="Larry D.J."/>
            <person name="Kronmiller B."/>
            <person name="Shen D."/>
            <person name="Strem M.D."/>
            <person name="Melnick R.L."/>
            <person name="Guiltinan M.J."/>
            <person name="Tyler B.M."/>
            <person name="Meinhardt L.W."/>
            <person name="Bailey B.A."/>
        </authorList>
    </citation>
    <scope>NUCLEOTIDE SEQUENCE [LARGE SCALE GENOMIC DNA]</scope>
    <source>
        <strain evidence="5">zdho120</strain>
    </source>
</reference>
<sequence>HSQMLQNEGQFRQYYRMSFRSFEKLLRLLAPSFRVNESQSRRRTRGDVPLSPVNKLQMFFSWLAGYSFHPVRMLAGGSKSAFYISISQVMDAIQAHDELQLQIPTTEYEQRESAKAFARLVNIPVLIGCVGAVDGWLCCMQVPSRREVNCVSFFFSGHYQRYGVNVQACVDHRSRFTAVTSASPGGMGDALAFTQWGLSSVVESFPVGLYLVGDNAYLNGNALLTPFTRPQTASHSTTTGYIETTSTFI</sequence>
<dbReference type="InterPro" id="IPR027806">
    <property type="entry name" value="HARBI1_dom"/>
</dbReference>
<evidence type="ECO:0000256" key="2">
    <source>
        <dbReference type="ARBA" id="ARBA00022723"/>
    </source>
</evidence>
<accession>A0A225W118</accession>
<evidence type="ECO:0000313" key="5">
    <source>
        <dbReference type="Proteomes" id="UP000198211"/>
    </source>
</evidence>
<dbReference type="STRING" id="4795.A0A225W118"/>
<dbReference type="AlphaFoldDB" id="A0A225W118"/>
<feature type="domain" description="DDE Tnp4" evidence="3">
    <location>
        <begin position="134"/>
        <end position="231"/>
    </location>
</feature>
<comment type="caution">
    <text evidence="4">The sequence shown here is derived from an EMBL/GenBank/DDBJ whole genome shotgun (WGS) entry which is preliminary data.</text>
</comment>
<organism evidence="4 5">
    <name type="scientific">Phytophthora megakarya</name>
    <dbReference type="NCBI Taxonomy" id="4795"/>
    <lineage>
        <taxon>Eukaryota</taxon>
        <taxon>Sar</taxon>
        <taxon>Stramenopiles</taxon>
        <taxon>Oomycota</taxon>
        <taxon>Peronosporomycetes</taxon>
        <taxon>Peronosporales</taxon>
        <taxon>Peronosporaceae</taxon>
        <taxon>Phytophthora</taxon>
    </lineage>
</organism>
<evidence type="ECO:0000313" key="4">
    <source>
        <dbReference type="EMBL" id="OWZ11292.1"/>
    </source>
</evidence>
<name>A0A225W118_9STRA</name>
<keyword evidence="2" id="KW-0479">Metal-binding</keyword>
<keyword evidence="5" id="KW-1185">Reference proteome</keyword>
<gene>
    <name evidence="4" type="ORF">PHMEG_00015709</name>
</gene>
<protein>
    <recommendedName>
        <fullName evidence="3">DDE Tnp4 domain-containing protein</fullName>
    </recommendedName>
</protein>
<dbReference type="EMBL" id="NBNE01002168">
    <property type="protein sequence ID" value="OWZ11292.1"/>
    <property type="molecule type" value="Genomic_DNA"/>
</dbReference>
<evidence type="ECO:0000259" key="3">
    <source>
        <dbReference type="Pfam" id="PF13359"/>
    </source>
</evidence>
<proteinExistence type="predicted"/>
<feature type="non-terminal residue" evidence="4">
    <location>
        <position position="1"/>
    </location>
</feature>
<dbReference type="Proteomes" id="UP000198211">
    <property type="component" value="Unassembled WGS sequence"/>
</dbReference>